<dbReference type="FunCoup" id="G1PUM7">
    <property type="interactions" value="13"/>
</dbReference>
<dbReference type="Proteomes" id="UP000001074">
    <property type="component" value="Unassembled WGS sequence"/>
</dbReference>
<protein>
    <recommendedName>
        <fullName evidence="7">Lipid-binding serum glycoprotein N-terminal domain-containing protein</fullName>
    </recommendedName>
</protein>
<dbReference type="PANTHER" id="PTHR47145">
    <property type="entry name" value="BPI FOLD-CONTAINING FAMILY A MEMBER 2"/>
    <property type="match status" value="1"/>
</dbReference>
<dbReference type="OMA" id="HEGWYAT"/>
<dbReference type="InParanoid" id="G1PUM7"/>
<dbReference type="InterPro" id="IPR017942">
    <property type="entry name" value="Lipid-bd_serum_glycop_N"/>
</dbReference>
<evidence type="ECO:0000256" key="3">
    <source>
        <dbReference type="ARBA" id="ARBA00022525"/>
    </source>
</evidence>
<sequence>MFQLWKLVLLCGLISGTSAGIIHSLGKGVGNIVDGLRPAIDNRLRLYENSMEGSIPQDLKEDLNLLRDTNRWQAIQDKFYETQVVLNDALSKIFKGGHALGLKISNVHILNFKAEPTPDGQGVQLRFPTSADVSLTLPLVGQAVQLNVSLDLLATVEVETDPKSGDSRVVLTDCASDPDSISFTLLGEHSTLVNKLSGTISSSLSDTVSFLVQNQMCPMLRIFIGTVNPQLVENVFKNPQMLHVQQTLL</sequence>
<keyword evidence="4 6" id="KW-0732">Signal</keyword>
<dbReference type="GeneTree" id="ENSGT01100000263546"/>
<dbReference type="InterPro" id="IPR017943">
    <property type="entry name" value="Bactericidal_perm-incr_a/b_dom"/>
</dbReference>
<dbReference type="Ensembl" id="ENSMLUT00000016450.2">
    <property type="protein sequence ID" value="ENSMLUP00000014992.2"/>
    <property type="gene ID" value="ENSMLUG00000016447.2"/>
</dbReference>
<comment type="subcellular location">
    <subcellularLocation>
        <location evidence="1">Secreted</location>
    </subcellularLocation>
</comment>
<reference evidence="8" key="3">
    <citation type="submission" date="2025-09" db="UniProtKB">
        <authorList>
            <consortium name="Ensembl"/>
        </authorList>
    </citation>
    <scope>IDENTIFICATION</scope>
</reference>
<dbReference type="Pfam" id="PF01273">
    <property type="entry name" value="LBP_BPI_CETP"/>
    <property type="match status" value="1"/>
</dbReference>
<dbReference type="eggNOG" id="ENOG502TE6F">
    <property type="taxonomic scope" value="Eukaryota"/>
</dbReference>
<comment type="similarity">
    <text evidence="2">Belongs to the BPI/LBP/Plunc superfamily. Plunc family.</text>
</comment>
<keyword evidence="3" id="KW-0964">Secreted</keyword>
<feature type="chain" id="PRO_5003419081" description="Lipid-binding serum glycoprotein N-terminal domain-containing protein" evidence="6">
    <location>
        <begin position="20"/>
        <end position="249"/>
    </location>
</feature>
<dbReference type="STRING" id="59463.ENSMLUP00000014992"/>
<reference evidence="8 9" key="1">
    <citation type="journal article" date="2011" name="Nature">
        <title>A high-resolution map of human evolutionary constraint using 29 mammals.</title>
        <authorList>
            <person name="Lindblad-Toh K."/>
            <person name="Garber M."/>
            <person name="Zuk O."/>
            <person name="Lin M.F."/>
            <person name="Parker B.J."/>
            <person name="Washietl S."/>
            <person name="Kheradpour P."/>
            <person name="Ernst J."/>
            <person name="Jordan G."/>
            <person name="Mauceli E."/>
            <person name="Ward L.D."/>
            <person name="Lowe C.B."/>
            <person name="Holloway A.K."/>
            <person name="Clamp M."/>
            <person name="Gnerre S."/>
            <person name="Alfoldi J."/>
            <person name="Beal K."/>
            <person name="Chang J."/>
            <person name="Clawson H."/>
            <person name="Cuff J."/>
            <person name="Di Palma F."/>
            <person name="Fitzgerald S."/>
            <person name="Flicek P."/>
            <person name="Guttman M."/>
            <person name="Hubisz M.J."/>
            <person name="Jaffe D.B."/>
            <person name="Jungreis I."/>
            <person name="Kent W.J."/>
            <person name="Kostka D."/>
            <person name="Lara M."/>
            <person name="Martins A.L."/>
            <person name="Massingham T."/>
            <person name="Moltke I."/>
            <person name="Raney B.J."/>
            <person name="Rasmussen M.D."/>
            <person name="Robinson J."/>
            <person name="Stark A."/>
            <person name="Vilella A.J."/>
            <person name="Wen J."/>
            <person name="Xie X."/>
            <person name="Zody M.C."/>
            <person name="Baldwin J."/>
            <person name="Bloom T."/>
            <person name="Chin C.W."/>
            <person name="Heiman D."/>
            <person name="Nicol R."/>
            <person name="Nusbaum C."/>
            <person name="Young S."/>
            <person name="Wilkinson J."/>
            <person name="Worley K.C."/>
            <person name="Kovar C.L."/>
            <person name="Muzny D.M."/>
            <person name="Gibbs R.A."/>
            <person name="Cree A."/>
            <person name="Dihn H.H."/>
            <person name="Fowler G."/>
            <person name="Jhangiani S."/>
            <person name="Joshi V."/>
            <person name="Lee S."/>
            <person name="Lewis L.R."/>
            <person name="Nazareth L.V."/>
            <person name="Okwuonu G."/>
            <person name="Santibanez J."/>
            <person name="Warren W.C."/>
            <person name="Mardis E.R."/>
            <person name="Weinstock G.M."/>
            <person name="Wilson R.K."/>
            <person name="Delehaunty K."/>
            <person name="Dooling D."/>
            <person name="Fronik C."/>
            <person name="Fulton L."/>
            <person name="Fulton B."/>
            <person name="Graves T."/>
            <person name="Minx P."/>
            <person name="Sodergren E."/>
            <person name="Birney E."/>
            <person name="Margulies E.H."/>
            <person name="Herrero J."/>
            <person name="Green E.D."/>
            <person name="Haussler D."/>
            <person name="Siepel A."/>
            <person name="Goldman N."/>
            <person name="Pollard K.S."/>
            <person name="Pedersen J.S."/>
            <person name="Lander E.S."/>
            <person name="Kellis M."/>
        </authorList>
    </citation>
    <scope>NUCLEOTIDE SEQUENCE [LARGE SCALE GENOMIC DNA]</scope>
</reference>
<feature type="signal peptide" evidence="6">
    <location>
        <begin position="1"/>
        <end position="19"/>
    </location>
</feature>
<dbReference type="GO" id="GO:0001530">
    <property type="term" value="F:lipopolysaccharide binding"/>
    <property type="evidence" value="ECO:0007669"/>
    <property type="project" value="TreeGrafter"/>
</dbReference>
<dbReference type="InterPro" id="IPR052507">
    <property type="entry name" value="BPI_fold-antibacterial"/>
</dbReference>
<dbReference type="PANTHER" id="PTHR47145:SF1">
    <property type="entry name" value="BPI FOLD-CONTAINING FAMILY A MEMBER 2"/>
    <property type="match status" value="1"/>
</dbReference>
<proteinExistence type="inferred from homology"/>
<evidence type="ECO:0000256" key="4">
    <source>
        <dbReference type="ARBA" id="ARBA00022729"/>
    </source>
</evidence>
<dbReference type="AlphaFoldDB" id="G1PUM7"/>
<dbReference type="SUPFAM" id="SSF55394">
    <property type="entry name" value="Bactericidal permeability-increasing protein, BPI"/>
    <property type="match status" value="1"/>
</dbReference>
<evidence type="ECO:0000259" key="7">
    <source>
        <dbReference type="Pfam" id="PF01273"/>
    </source>
</evidence>
<evidence type="ECO:0000256" key="5">
    <source>
        <dbReference type="ARBA" id="ARBA00023157"/>
    </source>
</evidence>
<evidence type="ECO:0000256" key="2">
    <source>
        <dbReference type="ARBA" id="ARBA00009020"/>
    </source>
</evidence>
<dbReference type="GO" id="GO:0030141">
    <property type="term" value="C:secretory granule"/>
    <property type="evidence" value="ECO:0007669"/>
    <property type="project" value="TreeGrafter"/>
</dbReference>
<evidence type="ECO:0000256" key="1">
    <source>
        <dbReference type="ARBA" id="ARBA00004613"/>
    </source>
</evidence>
<accession>G1PUM7</accession>
<evidence type="ECO:0000313" key="8">
    <source>
        <dbReference type="Ensembl" id="ENSMLUP00000014992.2"/>
    </source>
</evidence>
<organism evidence="8 9">
    <name type="scientific">Myotis lucifugus</name>
    <name type="common">Little brown bat</name>
    <dbReference type="NCBI Taxonomy" id="59463"/>
    <lineage>
        <taxon>Eukaryota</taxon>
        <taxon>Metazoa</taxon>
        <taxon>Chordata</taxon>
        <taxon>Craniata</taxon>
        <taxon>Vertebrata</taxon>
        <taxon>Euteleostomi</taxon>
        <taxon>Mammalia</taxon>
        <taxon>Eutheria</taxon>
        <taxon>Laurasiatheria</taxon>
        <taxon>Chiroptera</taxon>
        <taxon>Yangochiroptera</taxon>
        <taxon>Vespertilionidae</taxon>
        <taxon>Myotis</taxon>
    </lineage>
</organism>
<keyword evidence="9" id="KW-1185">Reference proteome</keyword>
<dbReference type="HOGENOM" id="CLU_097590_0_0_1"/>
<dbReference type="GO" id="GO:0070062">
    <property type="term" value="C:extracellular exosome"/>
    <property type="evidence" value="ECO:0007669"/>
    <property type="project" value="TreeGrafter"/>
</dbReference>
<reference evidence="8" key="2">
    <citation type="submission" date="2025-08" db="UniProtKB">
        <authorList>
            <consortium name="Ensembl"/>
        </authorList>
    </citation>
    <scope>IDENTIFICATION</scope>
</reference>
<dbReference type="EMBL" id="AAPE02060055">
    <property type="status" value="NOT_ANNOTATED_CDS"/>
    <property type="molecule type" value="Genomic_DNA"/>
</dbReference>
<dbReference type="Gene3D" id="3.15.10.10">
    <property type="entry name" value="Bactericidal permeability-increasing protein, domain 1"/>
    <property type="match status" value="1"/>
</dbReference>
<keyword evidence="5" id="KW-1015">Disulfide bond</keyword>
<feature type="domain" description="Lipid-binding serum glycoprotein N-terminal" evidence="7">
    <location>
        <begin position="98"/>
        <end position="226"/>
    </location>
</feature>
<name>G1PUM7_MYOLU</name>
<evidence type="ECO:0000256" key="6">
    <source>
        <dbReference type="SAM" id="SignalP"/>
    </source>
</evidence>
<evidence type="ECO:0000313" key="9">
    <source>
        <dbReference type="Proteomes" id="UP000001074"/>
    </source>
</evidence>